<dbReference type="SUPFAM" id="SSF52087">
    <property type="entry name" value="CRAL/TRIO domain"/>
    <property type="match status" value="1"/>
</dbReference>
<feature type="region of interest" description="Disordered" evidence="1">
    <location>
        <begin position="513"/>
        <end position="540"/>
    </location>
</feature>
<dbReference type="InterPro" id="IPR036865">
    <property type="entry name" value="CRAL-TRIO_dom_sf"/>
</dbReference>
<evidence type="ECO:0000256" key="1">
    <source>
        <dbReference type="SAM" id="MobiDB-lite"/>
    </source>
</evidence>
<dbReference type="SMART" id="SM00233">
    <property type="entry name" value="PH"/>
    <property type="match status" value="1"/>
</dbReference>
<feature type="region of interest" description="Disordered" evidence="1">
    <location>
        <begin position="1705"/>
        <end position="1734"/>
    </location>
</feature>
<dbReference type="SMART" id="SM00325">
    <property type="entry name" value="RhoGEF"/>
    <property type="match status" value="1"/>
</dbReference>
<accession>A0A6P9CNW2</accession>
<dbReference type="CDD" id="cd00160">
    <property type="entry name" value="RhoGEF"/>
    <property type="match status" value="1"/>
</dbReference>
<dbReference type="PANTHER" id="PTHR45845">
    <property type="entry name" value="RHO GUANINE NUCLEOTIDE EXCHANGE FACTOR-RELATED"/>
    <property type="match status" value="1"/>
</dbReference>
<evidence type="ECO:0000313" key="4">
    <source>
        <dbReference type="Proteomes" id="UP001652622"/>
    </source>
</evidence>
<dbReference type="InterPro" id="IPR011993">
    <property type="entry name" value="PH-like_dom_sf"/>
</dbReference>
<dbReference type="InterPro" id="IPR000219">
    <property type="entry name" value="DH_dom"/>
</dbReference>
<dbReference type="SUPFAM" id="SSF48065">
    <property type="entry name" value="DBL homology domain (DH-domain)"/>
    <property type="match status" value="1"/>
</dbReference>
<sequence>MHFVSMTEKSSPLDFPVEESPSTCLSGGPYVFHKANSFATILMEELADQACGSPELGKACESDGEGEEADLAGAFLPTSGCPKGSSAQPSAVCRLEAKDSQQHSQNNSRCWGNCASSALALVPSGQLSTSDMPAINVACSVNNETECDKLFPKHPGNPENRPASLSPTVSSIVKEPHFAKTLLTHPEQELDWRYAMCSYKDGEEAEGQALGTSSSIIAGGRLEFHKPSASYPDVLGVERIGDVVLTEQEISSCEWDSDSSKGRLEGKATSPTIIKSSQVEIFSMRRIADNQSSQKQLVEVKGQSFEWLEELHLLEHTEGTLGDPLMELGNRISMEGNHQWQTKQSPSKNGWQLNSGDPFVPKSFLSQKAGQENVDYCQQRAGDNHLLSSSEAESKSMRTKLKENGPRHLAGVAGQAEAPRSNLPQGGAAAHSVDEPDLSSTPQALQIGVSKKVGRGQGSQAPFPDKESGTGAFLEGRHNSIHEALRRFQPSDPEMNSLASPLPALFPAVTLPERTKPIPEGDQATETSLNGTENSSEEADNSSLALIALGGSGGKDPTAVTMQPELPLFPFRGILEMDPLPMKSVNWEMLRSGAACLPGTRDRSGRAVVIITMRNTIWLCPNCNASEITRLLLYLRSILRPECKALGLTILVDARRSFPVPAVFTALGTLQEILPHCIQRALLLVERDPAFQIEKPAAVQCELLNSLKSLHKHIESQQLPQEFSGSLPYCHQNWLHFQMRLQHLLSGCQEARLFLKEAVEAVESSRWPEKPQDAGALLKSSRQMMTMVLDDTRLARLRLEGGALLASLKKEGSCVMLSEDCRDAMKMAGMLYNEVDEGIHQLVLVSNRRIQALELLMEFEAVERCFQEICSWIKNVGEKRLLELNSLDDSLDGLLQAKRQFQDLALMADEYCQRGWEALRRWDGEEDPLAMGHQAGCRAQLQEYKIQLQGFCRELEASRSRIEQAVELYRFLEEAHRWAEDGMQFLASLSGDNGSATVGCLQNYWEQHPGMSDTQFQNMKKLACLLPSTDPLKKWQLVWSKCQRTKLGLEMRLEAALRIQEPPGPPNLKPSEEGKSCLANPDNRTPLAKVPNMASLLDKPSLLSRWPRGDTVDPCNGAGEGLFQAACSHSCQLAVDTQKPSCHLCDGGTPLEAPSSAQLISRRRLRKARSVDLPSSEGPRTWADPSHCGSSRIWIKGLEVSSMESVGGPWEGQQPLHSAACHPQDDQRQRGLVPEARSWSSKPQHIMEEMVMTEQEYVRSLRYILDNYFPEMERVDLPQELRGKRGVIFGNLEKMYNFHSQYFLRELEHCCSHPLRVSHCFLRHKDQFGMYALYSKNKPKSDSLLASQGNAFFRFKQMQLGDKMDLASYLLKPIQRMSKYALLLKDLIGTCGEAQEQELAYLRAAEQMVRFQLQHGNDLLAMDAIRNCDVNLKEQGQLMRQDEFSISLGRRKYQRHVFLFEDLILFSKPKRVGGALDVYIYKRSFKMAEIGLTENSGESGLCFEIWFRRWKSRDTYILQASSPEAKQAWTSDITRILWEQATRNKEVRMQEMLSMGIGNKPFLDIKPSEAAIHDRAINYIMKGRGARTRASIAVSLFDHANPYKRSPTTLSTGSPSSCSGIGPLNLHMYLDQTLLPTVLPTNLPLRAGVCTEEDEIENETSSQPSLSMYDPSFSSTVSESIVHQEISWNVSLIVQLHQLKGTARCCGQPRPGHSAPREANHLSSQSLPWKPQSP</sequence>
<dbReference type="Gene3D" id="1.20.900.10">
    <property type="entry name" value="Dbl homology (DH) domain"/>
    <property type="match status" value="1"/>
</dbReference>
<evidence type="ECO:0000313" key="5">
    <source>
        <dbReference type="RefSeq" id="XP_034281535.1"/>
    </source>
</evidence>
<dbReference type="CDD" id="cd13242">
    <property type="entry name" value="PH_puratrophin-1"/>
    <property type="match status" value="1"/>
</dbReference>
<dbReference type="PROSITE" id="PS50010">
    <property type="entry name" value="DH_2"/>
    <property type="match status" value="1"/>
</dbReference>
<feature type="region of interest" description="Disordered" evidence="1">
    <location>
        <begin position="451"/>
        <end position="470"/>
    </location>
</feature>
<dbReference type="GeneID" id="117670469"/>
<dbReference type="KEGG" id="pgut:117670469"/>
<dbReference type="GO" id="GO:0005085">
    <property type="term" value="F:guanyl-nucleotide exchange factor activity"/>
    <property type="evidence" value="ECO:0007669"/>
    <property type="project" value="InterPro"/>
</dbReference>
<evidence type="ECO:0000259" key="3">
    <source>
        <dbReference type="PROSITE" id="PS50010"/>
    </source>
</evidence>
<name>A0A6P9CNW2_PANGU</name>
<dbReference type="SUPFAM" id="SSF50729">
    <property type="entry name" value="PH domain-like"/>
    <property type="match status" value="1"/>
</dbReference>
<feature type="region of interest" description="Disordered" evidence="1">
    <location>
        <begin position="340"/>
        <end position="363"/>
    </location>
</feature>
<dbReference type="InterPro" id="IPR035899">
    <property type="entry name" value="DBL_dom_sf"/>
</dbReference>
<dbReference type="Gene3D" id="2.30.29.30">
    <property type="entry name" value="Pleckstrin-homology domain (PH domain)/Phosphotyrosine-binding domain (PTB)"/>
    <property type="match status" value="1"/>
</dbReference>
<feature type="domain" description="PH" evidence="2">
    <location>
        <begin position="1431"/>
        <end position="1538"/>
    </location>
</feature>
<feature type="compositionally biased region" description="Basic and acidic residues" evidence="1">
    <location>
        <begin position="392"/>
        <end position="406"/>
    </location>
</feature>
<dbReference type="InterPro" id="IPR052231">
    <property type="entry name" value="Rho_GEF_signaling-related"/>
</dbReference>
<dbReference type="Proteomes" id="UP001652622">
    <property type="component" value="Unplaced"/>
</dbReference>
<gene>
    <name evidence="5" type="primary">PLEKHG4</name>
</gene>
<dbReference type="Pfam" id="PF00621">
    <property type="entry name" value="RhoGEF"/>
    <property type="match status" value="1"/>
</dbReference>
<evidence type="ECO:0000259" key="2">
    <source>
        <dbReference type="PROSITE" id="PS50003"/>
    </source>
</evidence>
<dbReference type="CTD" id="25894"/>
<dbReference type="PROSITE" id="PS50003">
    <property type="entry name" value="PH_DOMAIN"/>
    <property type="match status" value="1"/>
</dbReference>
<dbReference type="RefSeq" id="XP_034281535.1">
    <property type="nucleotide sequence ID" value="XM_034425644.2"/>
</dbReference>
<feature type="region of interest" description="Disordered" evidence="1">
    <location>
        <begin position="384"/>
        <end position="440"/>
    </location>
</feature>
<keyword evidence="4" id="KW-1185">Reference proteome</keyword>
<dbReference type="PANTHER" id="PTHR45845:SF4">
    <property type="entry name" value="PLECKSTRIN HOMOLOGY DOMAIN CONTAINING, FAMILY G (WITH RHOGEF DOMAIN) MEMBER 4"/>
    <property type="match status" value="1"/>
</dbReference>
<protein>
    <submittedName>
        <fullName evidence="5">Puratrophin-1 isoform X1</fullName>
    </submittedName>
</protein>
<dbReference type="InterPro" id="IPR055251">
    <property type="entry name" value="SOS1_NGEF_PH"/>
</dbReference>
<reference evidence="5" key="1">
    <citation type="submission" date="2025-08" db="UniProtKB">
        <authorList>
            <consortium name="RefSeq"/>
        </authorList>
    </citation>
    <scope>IDENTIFICATION</scope>
    <source>
        <tissue evidence="5">Blood</tissue>
    </source>
</reference>
<dbReference type="OMA" id="RRCKETH"/>
<organism evidence="4 5">
    <name type="scientific">Pantherophis guttatus</name>
    <name type="common">Corn snake</name>
    <name type="synonym">Elaphe guttata</name>
    <dbReference type="NCBI Taxonomy" id="94885"/>
    <lineage>
        <taxon>Eukaryota</taxon>
        <taxon>Metazoa</taxon>
        <taxon>Chordata</taxon>
        <taxon>Craniata</taxon>
        <taxon>Vertebrata</taxon>
        <taxon>Euteleostomi</taxon>
        <taxon>Lepidosauria</taxon>
        <taxon>Squamata</taxon>
        <taxon>Bifurcata</taxon>
        <taxon>Unidentata</taxon>
        <taxon>Episquamata</taxon>
        <taxon>Toxicofera</taxon>
        <taxon>Serpentes</taxon>
        <taxon>Colubroidea</taxon>
        <taxon>Colubridae</taxon>
        <taxon>Colubrinae</taxon>
        <taxon>Pantherophis</taxon>
    </lineage>
</organism>
<feature type="compositionally biased region" description="Polar residues" evidence="1">
    <location>
        <begin position="340"/>
        <end position="355"/>
    </location>
</feature>
<proteinExistence type="predicted"/>
<dbReference type="InParanoid" id="A0A6P9CNW2"/>
<dbReference type="InterPro" id="IPR001849">
    <property type="entry name" value="PH_domain"/>
</dbReference>
<feature type="compositionally biased region" description="Polar residues" evidence="1">
    <location>
        <begin position="524"/>
        <end position="534"/>
    </location>
</feature>
<feature type="domain" description="DH" evidence="3">
    <location>
        <begin position="1242"/>
        <end position="1419"/>
    </location>
</feature>
<dbReference type="Pfam" id="PF22697">
    <property type="entry name" value="SOS1_NGEF_PH"/>
    <property type="match status" value="1"/>
</dbReference>